<keyword evidence="5 14" id="KW-0698">rRNA processing</keyword>
<feature type="disulfide bond" description="(transient)" evidence="14">
    <location>
        <begin position="110"/>
        <end position="347"/>
    </location>
</feature>
<feature type="binding site" evidence="14">
    <location>
        <position position="304"/>
    </location>
    <ligand>
        <name>S-adenosyl-L-methionine</name>
        <dbReference type="ChEBI" id="CHEBI:59789"/>
    </ligand>
</feature>
<name>A0A4D6Y9D3_9GAMM</name>
<feature type="binding site" evidence="14">
    <location>
        <position position="203"/>
    </location>
    <ligand>
        <name>S-adenosyl-L-methionine</name>
        <dbReference type="ChEBI" id="CHEBI:59789"/>
    </ligand>
</feature>
<dbReference type="InterPro" id="IPR013785">
    <property type="entry name" value="Aldolase_TIM"/>
</dbReference>
<accession>A0A4D6Y9D3</accession>
<evidence type="ECO:0000256" key="12">
    <source>
        <dbReference type="ARBA" id="ARBA00023014"/>
    </source>
</evidence>
<dbReference type="Gene3D" id="3.20.20.70">
    <property type="entry name" value="Aldolase class I"/>
    <property type="match status" value="1"/>
</dbReference>
<dbReference type="InterPro" id="IPR040072">
    <property type="entry name" value="Methyltransferase_A"/>
</dbReference>
<evidence type="ECO:0000256" key="10">
    <source>
        <dbReference type="ARBA" id="ARBA00022723"/>
    </source>
</evidence>
<keyword evidence="8 14" id="KW-0949">S-adenosyl-L-methionine</keyword>
<organism evidence="16 17">
    <name type="scientific">Buchnera aphidicola</name>
    <name type="common">Sarucallis kahawaluokalani</name>
    <dbReference type="NCBI Taxonomy" id="1241878"/>
    <lineage>
        <taxon>Bacteria</taxon>
        <taxon>Pseudomonadati</taxon>
        <taxon>Pseudomonadota</taxon>
        <taxon>Gammaproteobacteria</taxon>
        <taxon>Enterobacterales</taxon>
        <taxon>Erwiniaceae</taxon>
        <taxon>Buchnera</taxon>
    </lineage>
</organism>
<keyword evidence="6 14" id="KW-0489">Methyltransferase</keyword>
<dbReference type="OrthoDB" id="9793973at2"/>
<dbReference type="SFLD" id="SFLDG01062">
    <property type="entry name" value="methyltransferase_(Class_A)"/>
    <property type="match status" value="1"/>
</dbReference>
<evidence type="ECO:0000256" key="6">
    <source>
        <dbReference type="ARBA" id="ARBA00022603"/>
    </source>
</evidence>
<sequence>MLYNQKNKKINLINYDHFTMQNFMYEINEKKFRADQIMYWIYQRLCNNFDNMINLPLSLRNKLKNISVIQFPIATKEIISSDHTIKWIFSADNGVFETVYIPENNRGTLCISSQVGCILRCKFCATGMQGFKRNLLVSEMIGQIWVIYNKMKYDKNIFRYPITNIVFMGMGEPLLNFNNVFKTLNIIFSKHGFHIPKKKVILSTAGIVPAINKLSNIFDVKLALSLHAPNDILRNQLMPINKKYNIKLLLSSVEKFLKRSRLNRKGVTIEYIMLKNINDTIQHAKELIKILKNLPSKINLIPWNYLPDVNFSCSSFYQMNLFSNFLMKHGFFVTIRKPRGQDIQAACGQLTGLVY</sequence>
<dbReference type="EMBL" id="CP032999">
    <property type="protein sequence ID" value="QCI25989.1"/>
    <property type="molecule type" value="Genomic_DNA"/>
</dbReference>
<dbReference type="HAMAP" id="MF_01849">
    <property type="entry name" value="RNA_methyltr_RlmN"/>
    <property type="match status" value="1"/>
</dbReference>
<keyword evidence="10 14" id="KW-0479">Metal-binding</keyword>
<evidence type="ECO:0000256" key="7">
    <source>
        <dbReference type="ARBA" id="ARBA00022679"/>
    </source>
</evidence>
<keyword evidence="4 14" id="KW-0963">Cytoplasm</keyword>
<dbReference type="Gene3D" id="1.10.150.530">
    <property type="match status" value="1"/>
</dbReference>
<protein>
    <recommendedName>
        <fullName evidence="14">Dual-specificity RNA methyltransferase RlmN</fullName>
        <ecNumber evidence="14">2.1.1.192</ecNumber>
    </recommendedName>
    <alternativeName>
        <fullName evidence="14">23S rRNA (adenine(2503)-C(2))-methyltransferase</fullName>
    </alternativeName>
    <alternativeName>
        <fullName evidence="14">23S rRNA m2A2503 methyltransferase</fullName>
    </alternativeName>
    <alternativeName>
        <fullName evidence="14">Ribosomal RNA large subunit methyltransferase N</fullName>
    </alternativeName>
    <alternativeName>
        <fullName evidence="14">tRNA (adenine(37)-C(2))-methyltransferase</fullName>
    </alternativeName>
    <alternativeName>
        <fullName evidence="14">tRNA m2A37 methyltransferase</fullName>
    </alternativeName>
</protein>
<evidence type="ECO:0000256" key="5">
    <source>
        <dbReference type="ARBA" id="ARBA00022552"/>
    </source>
</evidence>
<proteinExistence type="inferred from homology"/>
<dbReference type="Proteomes" id="UP000298685">
    <property type="component" value="Chromosome"/>
</dbReference>
<evidence type="ECO:0000256" key="9">
    <source>
        <dbReference type="ARBA" id="ARBA00022694"/>
    </source>
</evidence>
<dbReference type="GO" id="GO:0070475">
    <property type="term" value="P:rRNA base methylation"/>
    <property type="evidence" value="ECO:0007669"/>
    <property type="project" value="UniProtKB-UniRule"/>
</dbReference>
<keyword evidence="3 14" id="KW-0004">4Fe-4S</keyword>
<dbReference type="PROSITE" id="PS51918">
    <property type="entry name" value="RADICAL_SAM"/>
    <property type="match status" value="1"/>
</dbReference>
<dbReference type="InterPro" id="IPR058240">
    <property type="entry name" value="rSAM_sf"/>
</dbReference>
<evidence type="ECO:0000256" key="13">
    <source>
        <dbReference type="ARBA" id="ARBA00023157"/>
    </source>
</evidence>
<dbReference type="InterPro" id="IPR027492">
    <property type="entry name" value="RNA_MTrfase_RlmN"/>
</dbReference>
<dbReference type="AlphaFoldDB" id="A0A4D6Y9D3"/>
<comment type="similarity">
    <text evidence="2 14">Belongs to the radical SAM superfamily. RlmN family.</text>
</comment>
<dbReference type="GO" id="GO:0005737">
    <property type="term" value="C:cytoplasm"/>
    <property type="evidence" value="ECO:0007669"/>
    <property type="project" value="UniProtKB-SubCell"/>
</dbReference>
<comment type="cofactor">
    <cofactor evidence="14">
        <name>[4Fe-4S] cluster</name>
        <dbReference type="ChEBI" id="CHEBI:49883"/>
    </cofactor>
    <text evidence="14">Binds 1 [4Fe-4S] cluster. The cluster is coordinated with 3 cysteines and an exchangeable S-adenosyl-L-methionine.</text>
</comment>
<dbReference type="NCBIfam" id="TIGR00048">
    <property type="entry name" value="rRNA_mod_RlmN"/>
    <property type="match status" value="1"/>
</dbReference>
<keyword evidence="7 14" id="KW-0808">Transferase</keyword>
<keyword evidence="9 14" id="KW-0819">tRNA processing</keyword>
<evidence type="ECO:0000256" key="11">
    <source>
        <dbReference type="ARBA" id="ARBA00023004"/>
    </source>
</evidence>
<feature type="active site" description="S-methylcysteine intermediate" evidence="14">
    <location>
        <position position="347"/>
    </location>
</feature>
<dbReference type="RefSeq" id="WP_158350548.1">
    <property type="nucleotide sequence ID" value="NZ_CP032999.1"/>
</dbReference>
<feature type="domain" description="Radical SAM core" evidence="15">
    <location>
        <begin position="103"/>
        <end position="344"/>
    </location>
</feature>
<dbReference type="InterPro" id="IPR004383">
    <property type="entry name" value="rRNA_lsu_MTrfase_RlmN/Cfr"/>
</dbReference>
<dbReference type="InterPro" id="IPR048641">
    <property type="entry name" value="RlmN_N"/>
</dbReference>
<evidence type="ECO:0000256" key="4">
    <source>
        <dbReference type="ARBA" id="ARBA00022490"/>
    </source>
</evidence>
<keyword evidence="11 14" id="KW-0408">Iron</keyword>
<evidence type="ECO:0000256" key="8">
    <source>
        <dbReference type="ARBA" id="ARBA00022691"/>
    </source>
</evidence>
<evidence type="ECO:0000313" key="16">
    <source>
        <dbReference type="EMBL" id="QCI25989.1"/>
    </source>
</evidence>
<feature type="active site" description="Proton acceptor" evidence="14">
    <location>
        <position position="97"/>
    </location>
</feature>
<evidence type="ECO:0000256" key="1">
    <source>
        <dbReference type="ARBA" id="ARBA00004496"/>
    </source>
</evidence>
<comment type="catalytic activity">
    <reaction evidence="14">
        <text>adenosine(2503) in 23S rRNA + 2 reduced [2Fe-2S]-[ferredoxin] + 2 S-adenosyl-L-methionine = 2-methyladenosine(2503) in 23S rRNA + 5'-deoxyadenosine + L-methionine + 2 oxidized [2Fe-2S]-[ferredoxin] + S-adenosyl-L-homocysteine</text>
        <dbReference type="Rhea" id="RHEA:42916"/>
        <dbReference type="Rhea" id="RHEA-COMP:10000"/>
        <dbReference type="Rhea" id="RHEA-COMP:10001"/>
        <dbReference type="Rhea" id="RHEA-COMP:10152"/>
        <dbReference type="Rhea" id="RHEA-COMP:10282"/>
        <dbReference type="ChEBI" id="CHEBI:17319"/>
        <dbReference type="ChEBI" id="CHEBI:33737"/>
        <dbReference type="ChEBI" id="CHEBI:33738"/>
        <dbReference type="ChEBI" id="CHEBI:57844"/>
        <dbReference type="ChEBI" id="CHEBI:57856"/>
        <dbReference type="ChEBI" id="CHEBI:59789"/>
        <dbReference type="ChEBI" id="CHEBI:74411"/>
        <dbReference type="ChEBI" id="CHEBI:74497"/>
        <dbReference type="EC" id="2.1.1.192"/>
    </reaction>
</comment>
<dbReference type="EC" id="2.1.1.192" evidence="14"/>
<comment type="catalytic activity">
    <reaction evidence="14">
        <text>adenosine(37) in tRNA + 2 reduced [2Fe-2S]-[ferredoxin] + 2 S-adenosyl-L-methionine = 2-methyladenosine(37) in tRNA + 5'-deoxyadenosine + L-methionine + 2 oxidized [2Fe-2S]-[ferredoxin] + S-adenosyl-L-homocysteine</text>
        <dbReference type="Rhea" id="RHEA:43332"/>
        <dbReference type="Rhea" id="RHEA-COMP:10000"/>
        <dbReference type="Rhea" id="RHEA-COMP:10001"/>
        <dbReference type="Rhea" id="RHEA-COMP:10162"/>
        <dbReference type="Rhea" id="RHEA-COMP:10485"/>
        <dbReference type="ChEBI" id="CHEBI:17319"/>
        <dbReference type="ChEBI" id="CHEBI:33737"/>
        <dbReference type="ChEBI" id="CHEBI:33738"/>
        <dbReference type="ChEBI" id="CHEBI:57844"/>
        <dbReference type="ChEBI" id="CHEBI:57856"/>
        <dbReference type="ChEBI" id="CHEBI:59789"/>
        <dbReference type="ChEBI" id="CHEBI:74411"/>
        <dbReference type="ChEBI" id="CHEBI:74497"/>
        <dbReference type="EC" id="2.1.1.192"/>
    </reaction>
</comment>
<reference evidence="16 17" key="1">
    <citation type="submission" date="2018-10" db="EMBL/GenBank/DDBJ databases">
        <title>Comparative functional genomics of the obligate endosymbiont Buchnera aphidicola.</title>
        <authorList>
            <person name="Chong R.A."/>
        </authorList>
    </citation>
    <scope>NUCLEOTIDE SEQUENCE [LARGE SCALE GENOMIC DNA]</scope>
    <source>
        <strain evidence="16 17">Ska</strain>
    </source>
</reference>
<comment type="function">
    <text evidence="14">Specifically methylates position 2 of adenine 2503 in 23S rRNA and position 2 of adenine 37 in tRNAs. m2A2503 modification seems to play a crucial role in the proofreading step occurring at the peptidyl transferase center and thus would serve to optimize ribosomal fidelity.</text>
</comment>
<dbReference type="SFLD" id="SFLDS00029">
    <property type="entry name" value="Radical_SAM"/>
    <property type="match status" value="1"/>
</dbReference>
<feature type="binding site" evidence="14">
    <location>
        <position position="124"/>
    </location>
    <ligand>
        <name>[4Fe-4S] cluster</name>
        <dbReference type="ChEBI" id="CHEBI:49883"/>
        <note>4Fe-4S-S-AdoMet</note>
    </ligand>
</feature>
<evidence type="ECO:0000259" key="15">
    <source>
        <dbReference type="PROSITE" id="PS51918"/>
    </source>
</evidence>
<evidence type="ECO:0000256" key="2">
    <source>
        <dbReference type="ARBA" id="ARBA00007544"/>
    </source>
</evidence>
<dbReference type="PANTHER" id="PTHR30544:SF5">
    <property type="entry name" value="RADICAL SAM CORE DOMAIN-CONTAINING PROTEIN"/>
    <property type="match status" value="1"/>
</dbReference>
<dbReference type="GO" id="GO:0051539">
    <property type="term" value="F:4 iron, 4 sulfur cluster binding"/>
    <property type="evidence" value="ECO:0007669"/>
    <property type="project" value="UniProtKB-UniRule"/>
</dbReference>
<feature type="binding site" evidence="14">
    <location>
        <position position="121"/>
    </location>
    <ligand>
        <name>[4Fe-4S] cluster</name>
        <dbReference type="ChEBI" id="CHEBI:49883"/>
        <note>4Fe-4S-S-AdoMet</note>
    </ligand>
</feature>
<evidence type="ECO:0000256" key="14">
    <source>
        <dbReference type="HAMAP-Rule" id="MF_01849"/>
    </source>
</evidence>
<dbReference type="InterPro" id="IPR007197">
    <property type="entry name" value="rSAM"/>
</dbReference>
<dbReference type="CDD" id="cd01335">
    <property type="entry name" value="Radical_SAM"/>
    <property type="match status" value="1"/>
</dbReference>
<gene>
    <name evidence="14 16" type="primary">rlmN</name>
    <name evidence="16" type="ORF">D9V78_00985</name>
</gene>
<dbReference type="GO" id="GO:0070040">
    <property type="term" value="F:rRNA (adenine(2503)-C2-)-methyltransferase activity"/>
    <property type="evidence" value="ECO:0007669"/>
    <property type="project" value="UniProtKB-UniRule"/>
</dbReference>
<dbReference type="GO" id="GO:0002935">
    <property type="term" value="F:tRNA (adenine(37)-C2)-methyltransferase activity"/>
    <property type="evidence" value="ECO:0007669"/>
    <property type="project" value="UniProtKB-UniRule"/>
</dbReference>
<feature type="binding site" evidence="14">
    <location>
        <position position="117"/>
    </location>
    <ligand>
        <name>[4Fe-4S] cluster</name>
        <dbReference type="ChEBI" id="CHEBI:49883"/>
        <note>4Fe-4S-S-AdoMet</note>
    </ligand>
</feature>
<comment type="subcellular location">
    <subcellularLocation>
        <location evidence="1 14">Cytoplasm</location>
    </subcellularLocation>
</comment>
<dbReference type="PANTHER" id="PTHR30544">
    <property type="entry name" value="23S RRNA METHYLTRANSFERASE"/>
    <property type="match status" value="1"/>
</dbReference>
<dbReference type="Pfam" id="PF21016">
    <property type="entry name" value="RlmN_N"/>
    <property type="match status" value="1"/>
</dbReference>
<dbReference type="GO" id="GO:0000049">
    <property type="term" value="F:tRNA binding"/>
    <property type="evidence" value="ECO:0007669"/>
    <property type="project" value="UniProtKB-UniRule"/>
</dbReference>
<feature type="binding site" evidence="14">
    <location>
        <begin position="171"/>
        <end position="172"/>
    </location>
    <ligand>
        <name>S-adenosyl-L-methionine</name>
        <dbReference type="ChEBI" id="CHEBI:59789"/>
    </ligand>
</feature>
<evidence type="ECO:0000256" key="3">
    <source>
        <dbReference type="ARBA" id="ARBA00022485"/>
    </source>
</evidence>
<dbReference type="SUPFAM" id="SSF102114">
    <property type="entry name" value="Radical SAM enzymes"/>
    <property type="match status" value="1"/>
</dbReference>
<dbReference type="GO" id="GO:0046872">
    <property type="term" value="F:metal ion binding"/>
    <property type="evidence" value="ECO:0007669"/>
    <property type="project" value="UniProtKB-KW"/>
</dbReference>
<dbReference type="PIRSF" id="PIRSF006004">
    <property type="entry name" value="CHP00048"/>
    <property type="match status" value="1"/>
</dbReference>
<dbReference type="SFLD" id="SFLDF00275">
    <property type="entry name" value="adenosine_C2_methyltransferase"/>
    <property type="match status" value="1"/>
</dbReference>
<dbReference type="GO" id="GO:0030488">
    <property type="term" value="P:tRNA methylation"/>
    <property type="evidence" value="ECO:0007669"/>
    <property type="project" value="UniProtKB-UniRule"/>
</dbReference>
<keyword evidence="13 14" id="KW-1015">Disulfide bond</keyword>
<dbReference type="Pfam" id="PF04055">
    <property type="entry name" value="Radical_SAM"/>
    <property type="match status" value="1"/>
</dbReference>
<comment type="miscellaneous">
    <text evidence="14">Reaction proceeds by a ping-pong mechanism involving intermediate methylation of a conserved cysteine residue.</text>
</comment>
<keyword evidence="12 14" id="KW-0411">Iron-sulfur</keyword>
<evidence type="ECO:0000313" key="17">
    <source>
        <dbReference type="Proteomes" id="UP000298685"/>
    </source>
</evidence>
<dbReference type="GO" id="GO:0019843">
    <property type="term" value="F:rRNA binding"/>
    <property type="evidence" value="ECO:0007669"/>
    <property type="project" value="UniProtKB-UniRule"/>
</dbReference>
<feature type="binding site" evidence="14">
    <location>
        <begin position="225"/>
        <end position="227"/>
    </location>
    <ligand>
        <name>S-adenosyl-L-methionine</name>
        <dbReference type="ChEBI" id="CHEBI:59789"/>
    </ligand>
</feature>